<accession>A0AAD9WWW4</accession>
<comment type="caution">
    <text evidence="8">The sequence shown here is derived from an EMBL/GenBank/DDBJ whole genome shotgun (WGS) entry which is preliminary data.</text>
</comment>
<keyword evidence="9" id="KW-1185">Reference proteome</keyword>
<organism evidence="8 9">
    <name type="scientific">Dipteronia dyeriana</name>
    <dbReference type="NCBI Taxonomy" id="168575"/>
    <lineage>
        <taxon>Eukaryota</taxon>
        <taxon>Viridiplantae</taxon>
        <taxon>Streptophyta</taxon>
        <taxon>Embryophyta</taxon>
        <taxon>Tracheophyta</taxon>
        <taxon>Spermatophyta</taxon>
        <taxon>Magnoliopsida</taxon>
        <taxon>eudicotyledons</taxon>
        <taxon>Gunneridae</taxon>
        <taxon>Pentapetalae</taxon>
        <taxon>rosids</taxon>
        <taxon>malvids</taxon>
        <taxon>Sapindales</taxon>
        <taxon>Sapindaceae</taxon>
        <taxon>Hippocastanoideae</taxon>
        <taxon>Acereae</taxon>
        <taxon>Dipteronia</taxon>
    </lineage>
</organism>
<keyword evidence="2" id="KW-0808">Transferase</keyword>
<evidence type="ECO:0000256" key="3">
    <source>
        <dbReference type="ARBA" id="ARBA00022741"/>
    </source>
</evidence>
<dbReference type="InterPro" id="IPR030616">
    <property type="entry name" value="Aur-like"/>
</dbReference>
<dbReference type="EMBL" id="JANJYI010000006">
    <property type="protein sequence ID" value="KAK2646246.1"/>
    <property type="molecule type" value="Genomic_DNA"/>
</dbReference>
<keyword evidence="3 6" id="KW-0547">Nucleotide-binding</keyword>
<keyword evidence="5 6" id="KW-0067">ATP-binding</keyword>
<gene>
    <name evidence="8" type="ORF">Ddye_021441</name>
</gene>
<dbReference type="GO" id="GO:0005524">
    <property type="term" value="F:ATP binding"/>
    <property type="evidence" value="ECO:0007669"/>
    <property type="project" value="UniProtKB-KW"/>
</dbReference>
<evidence type="ECO:0000313" key="8">
    <source>
        <dbReference type="EMBL" id="KAK2646246.1"/>
    </source>
</evidence>
<proteinExistence type="predicted"/>
<feature type="binding site" evidence="6">
    <location>
        <position position="137"/>
    </location>
    <ligand>
        <name>ATP</name>
        <dbReference type="ChEBI" id="CHEBI:30616"/>
    </ligand>
</feature>
<keyword evidence="4" id="KW-0418">Kinase</keyword>
<protein>
    <submittedName>
        <fullName evidence="8">Uncharacterized protein</fullName>
    </submittedName>
</protein>
<dbReference type="AlphaFoldDB" id="A0AAD9WWW4"/>
<feature type="non-terminal residue" evidence="8">
    <location>
        <position position="148"/>
    </location>
</feature>
<dbReference type="PANTHER" id="PTHR24350">
    <property type="entry name" value="SERINE/THREONINE-PROTEIN KINASE IAL-RELATED"/>
    <property type="match status" value="1"/>
</dbReference>
<dbReference type="InterPro" id="IPR011009">
    <property type="entry name" value="Kinase-like_dom_sf"/>
</dbReference>
<evidence type="ECO:0000313" key="9">
    <source>
        <dbReference type="Proteomes" id="UP001280121"/>
    </source>
</evidence>
<name>A0AAD9WWW4_9ROSI</name>
<dbReference type="SUPFAM" id="SSF56112">
    <property type="entry name" value="Protein kinase-like (PK-like)"/>
    <property type="match status" value="1"/>
</dbReference>
<dbReference type="GO" id="GO:0004674">
    <property type="term" value="F:protein serine/threonine kinase activity"/>
    <property type="evidence" value="ECO:0007669"/>
    <property type="project" value="UniProtKB-KW"/>
</dbReference>
<evidence type="ECO:0000256" key="1">
    <source>
        <dbReference type="ARBA" id="ARBA00022527"/>
    </source>
</evidence>
<dbReference type="Gene3D" id="3.30.200.20">
    <property type="entry name" value="Phosphorylase Kinase, domain 1"/>
    <property type="match status" value="1"/>
</dbReference>
<evidence type="ECO:0000256" key="5">
    <source>
        <dbReference type="ARBA" id="ARBA00022840"/>
    </source>
</evidence>
<dbReference type="Proteomes" id="UP001280121">
    <property type="component" value="Unassembled WGS sequence"/>
</dbReference>
<evidence type="ECO:0000256" key="2">
    <source>
        <dbReference type="ARBA" id="ARBA00022679"/>
    </source>
</evidence>
<reference evidence="8" key="1">
    <citation type="journal article" date="2023" name="Plant J.">
        <title>Genome sequences and population genomics provide insights into the demographic history, inbreeding, and mutation load of two 'living fossil' tree species of Dipteronia.</title>
        <authorList>
            <person name="Feng Y."/>
            <person name="Comes H.P."/>
            <person name="Chen J."/>
            <person name="Zhu S."/>
            <person name="Lu R."/>
            <person name="Zhang X."/>
            <person name="Li P."/>
            <person name="Qiu J."/>
            <person name="Olsen K.M."/>
            <person name="Qiu Y."/>
        </authorList>
    </citation>
    <scope>NUCLEOTIDE SEQUENCE</scope>
    <source>
        <strain evidence="8">KIB01</strain>
    </source>
</reference>
<evidence type="ECO:0000256" key="4">
    <source>
        <dbReference type="ARBA" id="ARBA00022777"/>
    </source>
</evidence>
<sequence>MANLVPHSDPRGRAVGELTDYMFLTLLSKESLSRAADPSSSVSSELAVVGVKGTRRRRGHASSVHTKTAVSISHFSPHNSIYFSPVQAPPLPPSDRNRFLSHRISLSFSAASEVSATEKQRWTLNDFDIGKPLGQGKFGHVYLAREKR</sequence>
<evidence type="ECO:0000256" key="7">
    <source>
        <dbReference type="SAM" id="MobiDB-lite"/>
    </source>
</evidence>
<feature type="region of interest" description="Disordered" evidence="7">
    <location>
        <begin position="46"/>
        <end position="65"/>
    </location>
</feature>
<evidence type="ECO:0000256" key="6">
    <source>
        <dbReference type="PIRSR" id="PIRSR630616-2"/>
    </source>
</evidence>
<keyword evidence="1" id="KW-0723">Serine/threonine-protein kinase</keyword>